<protein>
    <submittedName>
        <fullName evidence="2">Uncharacterized protein</fullName>
    </submittedName>
</protein>
<feature type="transmembrane region" description="Helical" evidence="1">
    <location>
        <begin position="28"/>
        <end position="50"/>
    </location>
</feature>
<sequence length="52" mass="5997">MSILPEWQEKMEKKDEIIERLGRLETEVVVILALVGGLLAVIAWVMFSLWGR</sequence>
<gene>
    <name evidence="2" type="ORF">MM415B01534_0019</name>
</gene>
<dbReference type="EMBL" id="MT141300">
    <property type="protein sequence ID" value="QJA57951.1"/>
    <property type="molecule type" value="Genomic_DNA"/>
</dbReference>
<accession>A0A6M3IKX0</accession>
<keyword evidence="1" id="KW-0812">Transmembrane</keyword>
<proteinExistence type="predicted"/>
<keyword evidence="1" id="KW-1133">Transmembrane helix</keyword>
<organism evidence="2">
    <name type="scientific">viral metagenome</name>
    <dbReference type="NCBI Taxonomy" id="1070528"/>
    <lineage>
        <taxon>unclassified sequences</taxon>
        <taxon>metagenomes</taxon>
        <taxon>organismal metagenomes</taxon>
    </lineage>
</organism>
<evidence type="ECO:0000313" key="2">
    <source>
        <dbReference type="EMBL" id="QJA57951.1"/>
    </source>
</evidence>
<dbReference type="AlphaFoldDB" id="A0A6M3IKX0"/>
<reference evidence="2" key="1">
    <citation type="submission" date="2020-03" db="EMBL/GenBank/DDBJ databases">
        <title>The deep terrestrial virosphere.</title>
        <authorList>
            <person name="Holmfeldt K."/>
            <person name="Nilsson E."/>
            <person name="Simone D."/>
            <person name="Lopez-Fernandez M."/>
            <person name="Wu X."/>
            <person name="de Brujin I."/>
            <person name="Lundin D."/>
            <person name="Andersson A."/>
            <person name="Bertilsson S."/>
            <person name="Dopson M."/>
        </authorList>
    </citation>
    <scope>NUCLEOTIDE SEQUENCE</scope>
    <source>
        <strain evidence="2">MM415B01534</strain>
    </source>
</reference>
<keyword evidence="1" id="KW-0472">Membrane</keyword>
<name>A0A6M3IKX0_9ZZZZ</name>
<evidence type="ECO:0000256" key="1">
    <source>
        <dbReference type="SAM" id="Phobius"/>
    </source>
</evidence>